<evidence type="ECO:0000259" key="2">
    <source>
        <dbReference type="Pfam" id="PF13828"/>
    </source>
</evidence>
<dbReference type="Proteomes" id="UP001595765">
    <property type="component" value="Unassembled WGS sequence"/>
</dbReference>
<evidence type="ECO:0000256" key="1">
    <source>
        <dbReference type="SAM" id="Phobius"/>
    </source>
</evidence>
<feature type="domain" description="DUF4190" evidence="2">
    <location>
        <begin position="18"/>
        <end position="78"/>
    </location>
</feature>
<keyword evidence="1" id="KW-0812">Transmembrane</keyword>
<accession>A0ABV8HIF0</accession>
<keyword evidence="1" id="KW-1133">Transmembrane helix</keyword>
<dbReference type="Pfam" id="PF13828">
    <property type="entry name" value="DUF4190"/>
    <property type="match status" value="1"/>
</dbReference>
<feature type="transmembrane region" description="Helical" evidence="1">
    <location>
        <begin position="20"/>
        <end position="49"/>
    </location>
</feature>
<dbReference type="PANTHER" id="PTHR40040:SF1">
    <property type="entry name" value="MEMBRANE PROTEIN"/>
    <property type="match status" value="1"/>
</dbReference>
<dbReference type="RefSeq" id="WP_386427429.1">
    <property type="nucleotide sequence ID" value="NZ_JBHSBB010000007.1"/>
</dbReference>
<feature type="transmembrane region" description="Helical" evidence="1">
    <location>
        <begin position="61"/>
        <end position="83"/>
    </location>
</feature>
<evidence type="ECO:0000313" key="4">
    <source>
        <dbReference type="Proteomes" id="UP001595765"/>
    </source>
</evidence>
<protein>
    <submittedName>
        <fullName evidence="3">DUF4190 domain-containing protein</fullName>
    </submittedName>
</protein>
<dbReference type="InterPro" id="IPR025241">
    <property type="entry name" value="DUF4190"/>
</dbReference>
<dbReference type="PANTHER" id="PTHR40040">
    <property type="entry name" value="SMALL HYDROPHOBIC PROTEIN-RELATED"/>
    <property type="match status" value="1"/>
</dbReference>
<keyword evidence="1" id="KW-0472">Membrane</keyword>
<sequence>MTTGYGNTTRSTTGSNGLAVAGLVCGVVGVFVLNFILGPLALIFGGIGLRNAGRGASGRGMALAAVILGAVDIALFIVVLAVASSHGGLQWHIGS</sequence>
<name>A0ABV8HIF0_9ACTN</name>
<organism evidence="3 4">
    <name type="scientific">Streptomyces polygonati</name>
    <dbReference type="NCBI Taxonomy" id="1617087"/>
    <lineage>
        <taxon>Bacteria</taxon>
        <taxon>Bacillati</taxon>
        <taxon>Actinomycetota</taxon>
        <taxon>Actinomycetes</taxon>
        <taxon>Kitasatosporales</taxon>
        <taxon>Streptomycetaceae</taxon>
        <taxon>Streptomyces</taxon>
    </lineage>
</organism>
<reference evidence="4" key="1">
    <citation type="journal article" date="2019" name="Int. J. Syst. Evol. Microbiol.">
        <title>The Global Catalogue of Microorganisms (GCM) 10K type strain sequencing project: providing services to taxonomists for standard genome sequencing and annotation.</title>
        <authorList>
            <consortium name="The Broad Institute Genomics Platform"/>
            <consortium name="The Broad Institute Genome Sequencing Center for Infectious Disease"/>
            <person name="Wu L."/>
            <person name="Ma J."/>
        </authorList>
    </citation>
    <scope>NUCLEOTIDE SEQUENCE [LARGE SCALE GENOMIC DNA]</scope>
    <source>
        <strain evidence="4">CGMCC 4.7237</strain>
    </source>
</reference>
<gene>
    <name evidence="3" type="ORF">ACFO3J_07690</name>
</gene>
<dbReference type="InterPro" id="IPR055338">
    <property type="entry name" value="YqfX-like"/>
</dbReference>
<dbReference type="EMBL" id="JBHSBB010000007">
    <property type="protein sequence ID" value="MFC4031356.1"/>
    <property type="molecule type" value="Genomic_DNA"/>
</dbReference>
<evidence type="ECO:0000313" key="3">
    <source>
        <dbReference type="EMBL" id="MFC4031356.1"/>
    </source>
</evidence>
<comment type="caution">
    <text evidence="3">The sequence shown here is derived from an EMBL/GenBank/DDBJ whole genome shotgun (WGS) entry which is preliminary data.</text>
</comment>
<keyword evidence="4" id="KW-1185">Reference proteome</keyword>
<proteinExistence type="predicted"/>